<comment type="caution">
    <text evidence="3">The sequence shown here is derived from an EMBL/GenBank/DDBJ whole genome shotgun (WGS) entry which is preliminary data.</text>
</comment>
<evidence type="ECO:0000256" key="2">
    <source>
        <dbReference type="ARBA" id="ARBA00023235"/>
    </source>
</evidence>
<organism evidence="3 4">
    <name type="scientific">Kibdelosporangium banguiense</name>
    <dbReference type="NCBI Taxonomy" id="1365924"/>
    <lineage>
        <taxon>Bacteria</taxon>
        <taxon>Bacillati</taxon>
        <taxon>Actinomycetota</taxon>
        <taxon>Actinomycetes</taxon>
        <taxon>Pseudonocardiales</taxon>
        <taxon>Pseudonocardiaceae</taxon>
        <taxon>Kibdelosporangium</taxon>
    </lineage>
</organism>
<dbReference type="EMBL" id="JAGINW010000001">
    <property type="protein sequence ID" value="MBP2327607.1"/>
    <property type="molecule type" value="Genomic_DNA"/>
</dbReference>
<dbReference type="RefSeq" id="WP_209644531.1">
    <property type="nucleotide sequence ID" value="NZ_JAGINW010000001.1"/>
</dbReference>
<dbReference type="PANTHER" id="PTHR13774:SF17">
    <property type="entry name" value="PHENAZINE BIOSYNTHESIS-LIKE DOMAIN-CONTAINING PROTEIN"/>
    <property type="match status" value="1"/>
</dbReference>
<comment type="similarity">
    <text evidence="1">Belongs to the PhzF family.</text>
</comment>
<sequence>MRFRIIDAFTDQPFRGNPAGVCLLEGTWPDDEWMRRVATETNLSDTAFVLPLDSQDADYALRWFTPEIEEDLCGHATLAAAHALHEDRGTPATVRFSTRRGILIAHSFADGGITLDFPASPPVQAPPPAGLAEAIGAEPVEVYRTGALRDLLVVLRDEHAVRGVVPDMTAIARIERDDDIRGVIITAQADGHDFVSRFFAPADGIPEDPVTGSAHTALAPYWARRLGKDTLVGLQASKRRGVVRVAMRGDRVLLNGSAVTTFDGVLRAPAVVLNGQYGSVGGGPTAGLAG</sequence>
<dbReference type="Gene3D" id="3.10.310.10">
    <property type="entry name" value="Diaminopimelate Epimerase, Chain A, domain 1"/>
    <property type="match status" value="2"/>
</dbReference>
<keyword evidence="2" id="KW-0413">Isomerase</keyword>
<dbReference type="Proteomes" id="UP001519332">
    <property type="component" value="Unassembled WGS sequence"/>
</dbReference>
<dbReference type="PANTHER" id="PTHR13774">
    <property type="entry name" value="PHENAZINE BIOSYNTHESIS PROTEIN"/>
    <property type="match status" value="1"/>
</dbReference>
<dbReference type="SUPFAM" id="SSF54506">
    <property type="entry name" value="Diaminopimelate epimerase-like"/>
    <property type="match status" value="1"/>
</dbReference>
<proteinExistence type="inferred from homology"/>
<keyword evidence="4" id="KW-1185">Reference proteome</keyword>
<evidence type="ECO:0000313" key="4">
    <source>
        <dbReference type="Proteomes" id="UP001519332"/>
    </source>
</evidence>
<name>A0ABS4TT93_9PSEU</name>
<dbReference type="Pfam" id="PF02567">
    <property type="entry name" value="PhzC-PhzF"/>
    <property type="match status" value="1"/>
</dbReference>
<reference evidence="3 4" key="1">
    <citation type="submission" date="2021-03" db="EMBL/GenBank/DDBJ databases">
        <title>Sequencing the genomes of 1000 actinobacteria strains.</title>
        <authorList>
            <person name="Klenk H.-P."/>
        </authorList>
    </citation>
    <scope>NUCLEOTIDE SEQUENCE [LARGE SCALE GENOMIC DNA]</scope>
    <source>
        <strain evidence="3 4">DSM 46670</strain>
    </source>
</reference>
<dbReference type="NCBIfam" id="TIGR00654">
    <property type="entry name" value="PhzF_family"/>
    <property type="match status" value="1"/>
</dbReference>
<evidence type="ECO:0000313" key="3">
    <source>
        <dbReference type="EMBL" id="MBP2327607.1"/>
    </source>
</evidence>
<accession>A0ABS4TT93</accession>
<protein>
    <submittedName>
        <fullName evidence="3">PhzF family phenazine biosynthesis protein</fullName>
    </submittedName>
</protein>
<gene>
    <name evidence="3" type="ORF">JOF56_007992</name>
</gene>
<dbReference type="InterPro" id="IPR003719">
    <property type="entry name" value="Phenazine_PhzF-like"/>
</dbReference>
<evidence type="ECO:0000256" key="1">
    <source>
        <dbReference type="ARBA" id="ARBA00008270"/>
    </source>
</evidence>
<dbReference type="PIRSF" id="PIRSF016184">
    <property type="entry name" value="PhzC_PhzF"/>
    <property type="match status" value="1"/>
</dbReference>